<proteinExistence type="inferred from homology"/>
<comment type="caution">
    <text evidence="11">The sequence shown here is derived from an EMBL/GenBank/DDBJ whole genome shotgun (WGS) entry which is preliminary data.</text>
</comment>
<keyword evidence="12" id="KW-1185">Reference proteome</keyword>
<evidence type="ECO:0000256" key="1">
    <source>
        <dbReference type="ARBA" id="ARBA00006432"/>
    </source>
</evidence>
<dbReference type="Gene3D" id="3.40.50.12780">
    <property type="entry name" value="N-terminal domain of ligase-like"/>
    <property type="match status" value="1"/>
</dbReference>
<evidence type="ECO:0000256" key="4">
    <source>
        <dbReference type="ARBA" id="ARBA00022741"/>
    </source>
</evidence>
<comment type="similarity">
    <text evidence="1">Belongs to the ATP-dependent AMP-binding enzyme family.</text>
</comment>
<evidence type="ECO:0000256" key="7">
    <source>
        <dbReference type="SAM" id="MobiDB-lite"/>
    </source>
</evidence>
<evidence type="ECO:0000256" key="6">
    <source>
        <dbReference type="ARBA" id="ARBA00034252"/>
    </source>
</evidence>
<dbReference type="GO" id="GO:0005777">
    <property type="term" value="C:peroxisome"/>
    <property type="evidence" value="ECO:0007669"/>
    <property type="project" value="TreeGrafter"/>
</dbReference>
<dbReference type="InterPro" id="IPR000873">
    <property type="entry name" value="AMP-dep_synth/lig_dom"/>
</dbReference>
<dbReference type="FunFam" id="3.40.50.12780:FF:000003">
    <property type="entry name" value="Long-chain-fatty-acid--CoA ligase FadD"/>
    <property type="match status" value="1"/>
</dbReference>
<keyword evidence="3" id="KW-0436">Ligase</keyword>
<keyword evidence="8" id="KW-0812">Transmembrane</keyword>
<dbReference type="GO" id="GO:0006744">
    <property type="term" value="P:ubiquinone biosynthetic process"/>
    <property type="evidence" value="ECO:0007669"/>
    <property type="project" value="TreeGrafter"/>
</dbReference>
<dbReference type="PROSITE" id="PS00455">
    <property type="entry name" value="AMP_BINDING"/>
    <property type="match status" value="1"/>
</dbReference>
<evidence type="ECO:0000256" key="5">
    <source>
        <dbReference type="ARBA" id="ARBA00022840"/>
    </source>
</evidence>
<dbReference type="InterPro" id="IPR042099">
    <property type="entry name" value="ANL_N_sf"/>
</dbReference>
<dbReference type="AlphaFoldDB" id="A0AAP0RDE6"/>
<feature type="transmembrane region" description="Helical" evidence="8">
    <location>
        <begin position="99"/>
        <end position="124"/>
    </location>
</feature>
<evidence type="ECO:0000259" key="10">
    <source>
        <dbReference type="Pfam" id="PF13193"/>
    </source>
</evidence>
<evidence type="ECO:0000256" key="3">
    <source>
        <dbReference type="ARBA" id="ARBA00022598"/>
    </source>
</evidence>
<reference evidence="11 12" key="1">
    <citation type="journal article" date="2024" name="Plant J.">
        <title>Genome sequences and population genomics reveal climatic adaptation and genomic divergence between two closely related sweetgum species.</title>
        <authorList>
            <person name="Xu W.Q."/>
            <person name="Ren C.Q."/>
            <person name="Zhang X.Y."/>
            <person name="Comes H.P."/>
            <person name="Liu X.H."/>
            <person name="Li Y.G."/>
            <person name="Kettle C.J."/>
            <person name="Jalonen R."/>
            <person name="Gaisberger H."/>
            <person name="Ma Y.Z."/>
            <person name="Qiu Y.X."/>
        </authorList>
    </citation>
    <scope>NUCLEOTIDE SEQUENCE [LARGE SCALE GENOMIC DNA]</scope>
    <source>
        <strain evidence="11">Hangzhou</strain>
    </source>
</reference>
<dbReference type="CDD" id="cd05904">
    <property type="entry name" value="4CL"/>
    <property type="match status" value="1"/>
</dbReference>
<dbReference type="InterPro" id="IPR045851">
    <property type="entry name" value="AMP-bd_C_sf"/>
</dbReference>
<dbReference type="EC" id="6.2.1.12" evidence="2"/>
<organism evidence="11 12">
    <name type="scientific">Liquidambar formosana</name>
    <name type="common">Formosan gum</name>
    <dbReference type="NCBI Taxonomy" id="63359"/>
    <lineage>
        <taxon>Eukaryota</taxon>
        <taxon>Viridiplantae</taxon>
        <taxon>Streptophyta</taxon>
        <taxon>Embryophyta</taxon>
        <taxon>Tracheophyta</taxon>
        <taxon>Spermatophyta</taxon>
        <taxon>Magnoliopsida</taxon>
        <taxon>eudicotyledons</taxon>
        <taxon>Gunneridae</taxon>
        <taxon>Pentapetalae</taxon>
        <taxon>Saxifragales</taxon>
        <taxon>Altingiaceae</taxon>
        <taxon>Liquidambar</taxon>
    </lineage>
</organism>
<dbReference type="Pfam" id="PF13193">
    <property type="entry name" value="AMP-binding_C"/>
    <property type="match status" value="1"/>
</dbReference>
<feature type="compositionally biased region" description="Polar residues" evidence="7">
    <location>
        <begin position="1"/>
        <end position="17"/>
    </location>
</feature>
<dbReference type="InterPro" id="IPR025110">
    <property type="entry name" value="AMP-bd_C"/>
</dbReference>
<keyword evidence="8" id="KW-1133">Transmembrane helix</keyword>
<dbReference type="FunFam" id="3.30.300.30:FF:000007">
    <property type="entry name" value="4-coumarate--CoA ligase 2"/>
    <property type="match status" value="1"/>
</dbReference>
<dbReference type="GO" id="GO:0016207">
    <property type="term" value="F:4-coumarate-CoA ligase activity"/>
    <property type="evidence" value="ECO:0007669"/>
    <property type="project" value="UniProtKB-EC"/>
</dbReference>
<evidence type="ECO:0000256" key="2">
    <source>
        <dbReference type="ARBA" id="ARBA00012959"/>
    </source>
</evidence>
<evidence type="ECO:0000259" key="9">
    <source>
        <dbReference type="Pfam" id="PF00501"/>
    </source>
</evidence>
<dbReference type="EMBL" id="JBBPBK010000011">
    <property type="protein sequence ID" value="KAK9274543.1"/>
    <property type="molecule type" value="Genomic_DNA"/>
</dbReference>
<gene>
    <name evidence="11" type="ORF">L1049_021792</name>
</gene>
<sequence>MATTFNSQIQKTSNTQHPEAPTDWFCSETGIYYSKHPSVQLPTDPLLDVVTFIFSQKHNGVSALIDSSSGYSIPYSELYSLVKSVASGLHKLGVSQGDVVLILLPNSIYFPIIFLGVLYIGAIATTMNPLSSVSEIKKQTVNCNVRFAFTISEKVEKLAGLGIPAIGVPENVNTDSNPTDFQAFRGLISGNTDWFPRPVINQQDTAAILYSSGTTGVSKGVELTHGNFIAMVELFVRFEASQYENSSWDNVYSAVIPMFHVYGLSLFGVGLLSLGSTIVVTRKFDVDEVLITIDRYRVTHFPVVPPIMEAVLMRAKAVGASSLKSLKQISTGAAPTSRKVIEEFVQTFPHVDFIQGYGMTESTAVGTRGFNTSKFRKYSSVGLLAPNMQAKVVDWITGSFLPPGSSGELWLRGPGVMKGYLNNVEATLSTIDKDGWLHVGDIVYFDQDGYLYIIDRLKEVIKYKGFQIAPADLEAVLVSHPEILEATVTAAQDKEAGEVPVAFVVRRHGSMLSHEAVMDYVAEQVAPYKKVRKVVFTNSLPKSAAGKVLRRELRNSLTSRI</sequence>
<dbReference type="SUPFAM" id="SSF56801">
    <property type="entry name" value="Acetyl-CoA synthetase-like"/>
    <property type="match status" value="1"/>
</dbReference>
<dbReference type="PANTHER" id="PTHR24096">
    <property type="entry name" value="LONG-CHAIN-FATTY-ACID--COA LIGASE"/>
    <property type="match status" value="1"/>
</dbReference>
<keyword evidence="4" id="KW-0547">Nucleotide-binding</keyword>
<dbReference type="Gene3D" id="3.30.300.30">
    <property type="match status" value="1"/>
</dbReference>
<dbReference type="PANTHER" id="PTHR24096:SF149">
    <property type="entry name" value="AMP-BINDING DOMAIN-CONTAINING PROTEIN-RELATED"/>
    <property type="match status" value="1"/>
</dbReference>
<keyword evidence="8" id="KW-0472">Membrane</keyword>
<dbReference type="InterPro" id="IPR020845">
    <property type="entry name" value="AMP-binding_CS"/>
</dbReference>
<evidence type="ECO:0000256" key="8">
    <source>
        <dbReference type="SAM" id="Phobius"/>
    </source>
</evidence>
<comment type="catalytic activity">
    <reaction evidence="6">
        <text>(E)-4-coumarate + ATP + CoA = (E)-4-coumaroyl-CoA + AMP + diphosphate</text>
        <dbReference type="Rhea" id="RHEA:19641"/>
        <dbReference type="ChEBI" id="CHEBI:12876"/>
        <dbReference type="ChEBI" id="CHEBI:30616"/>
        <dbReference type="ChEBI" id="CHEBI:33019"/>
        <dbReference type="ChEBI" id="CHEBI:57287"/>
        <dbReference type="ChEBI" id="CHEBI:85008"/>
        <dbReference type="ChEBI" id="CHEBI:456215"/>
        <dbReference type="EC" id="6.2.1.12"/>
    </reaction>
    <physiologicalReaction direction="left-to-right" evidence="6">
        <dbReference type="Rhea" id="RHEA:19642"/>
    </physiologicalReaction>
</comment>
<feature type="region of interest" description="Disordered" evidence="7">
    <location>
        <begin position="1"/>
        <end position="21"/>
    </location>
</feature>
<evidence type="ECO:0000313" key="12">
    <source>
        <dbReference type="Proteomes" id="UP001415857"/>
    </source>
</evidence>
<evidence type="ECO:0000313" key="11">
    <source>
        <dbReference type="EMBL" id="KAK9274543.1"/>
    </source>
</evidence>
<dbReference type="Pfam" id="PF00501">
    <property type="entry name" value="AMP-binding"/>
    <property type="match status" value="1"/>
</dbReference>
<feature type="domain" description="AMP-binding enzyme C-terminal" evidence="10">
    <location>
        <begin position="473"/>
        <end position="547"/>
    </location>
</feature>
<name>A0AAP0RDE6_LIQFO</name>
<dbReference type="Proteomes" id="UP001415857">
    <property type="component" value="Unassembled WGS sequence"/>
</dbReference>
<dbReference type="GO" id="GO:0005524">
    <property type="term" value="F:ATP binding"/>
    <property type="evidence" value="ECO:0007669"/>
    <property type="project" value="UniProtKB-KW"/>
</dbReference>
<feature type="domain" description="AMP-dependent synthetase/ligase" evidence="9">
    <location>
        <begin position="57"/>
        <end position="421"/>
    </location>
</feature>
<protein>
    <recommendedName>
        <fullName evidence="2">4-coumarate--CoA ligase</fullName>
        <ecNumber evidence="2">6.2.1.12</ecNumber>
    </recommendedName>
</protein>
<keyword evidence="5" id="KW-0067">ATP-binding</keyword>
<accession>A0AAP0RDE6</accession>